<evidence type="ECO:0000256" key="3">
    <source>
        <dbReference type="ARBA" id="ARBA00022679"/>
    </source>
</evidence>
<dbReference type="InParanoid" id="A0A0R0F7C1"/>
<keyword evidence="7" id="KW-0472">Membrane</keyword>
<dbReference type="Gramene" id="KRG99010">
    <property type="protein sequence ID" value="KRG99010"/>
    <property type="gene ID" value="GLYMA_18G114000"/>
</dbReference>
<dbReference type="PANTHER" id="PTHR32044:SF77">
    <property type="entry name" value="GLUCOMANNAN 4-BETA-MANNOSYLTRANSFERASE 9"/>
    <property type="match status" value="1"/>
</dbReference>
<proteinExistence type="predicted"/>
<keyword evidence="11" id="KW-1185">Reference proteome</keyword>
<reference evidence="10" key="2">
    <citation type="submission" date="2018-02" db="UniProtKB">
        <authorList>
            <consortium name="EnsemblPlants"/>
        </authorList>
    </citation>
    <scope>IDENTIFICATION</scope>
    <source>
        <strain evidence="10">Williams 82</strain>
    </source>
</reference>
<dbReference type="PaxDb" id="3847-GLYMA18G14150.1"/>
<evidence type="ECO:0000313" key="10">
    <source>
        <dbReference type="EnsemblPlants" id="KRG99010"/>
    </source>
</evidence>
<keyword evidence="6" id="KW-0333">Golgi apparatus</keyword>
<evidence type="ECO:0000256" key="8">
    <source>
        <dbReference type="SAM" id="SignalP"/>
    </source>
</evidence>
<reference evidence="9" key="3">
    <citation type="submission" date="2018-07" db="EMBL/GenBank/DDBJ databases">
        <title>WGS assembly of Glycine max.</title>
        <authorList>
            <person name="Schmutz J."/>
            <person name="Cannon S."/>
            <person name="Schlueter J."/>
            <person name="Ma J."/>
            <person name="Mitros T."/>
            <person name="Nelson W."/>
            <person name="Hyten D."/>
            <person name="Song Q."/>
            <person name="Thelen J."/>
            <person name="Cheng J."/>
            <person name="Xu D."/>
            <person name="Hellsten U."/>
            <person name="May G."/>
            <person name="Yu Y."/>
            <person name="Sakurai T."/>
            <person name="Umezawa T."/>
            <person name="Bhattacharyya M."/>
            <person name="Sandhu D."/>
            <person name="Valliyodan B."/>
            <person name="Lindquist E."/>
            <person name="Peto M."/>
            <person name="Grant D."/>
            <person name="Shu S."/>
            <person name="Goodstein D."/>
            <person name="Barry K."/>
            <person name="Futrell-Griggs M."/>
            <person name="Abernathy B."/>
            <person name="Du J."/>
            <person name="Tian Z."/>
            <person name="Zhu L."/>
            <person name="Gill N."/>
            <person name="Joshi T."/>
            <person name="Libault M."/>
            <person name="Sethuraman A."/>
            <person name="Zhang X."/>
            <person name="Shinozaki K."/>
            <person name="Nguyen H."/>
            <person name="Wing R."/>
            <person name="Cregan P."/>
            <person name="Specht J."/>
            <person name="Grimwood J."/>
            <person name="Rokhsar D."/>
            <person name="Stacey G."/>
            <person name="Shoemaker R."/>
            <person name="Jackson S."/>
        </authorList>
    </citation>
    <scope>NUCLEOTIDE SEQUENCE</scope>
    <source>
        <tissue evidence="9">Callus</tissue>
    </source>
</reference>
<dbReference type="Proteomes" id="UP000008827">
    <property type="component" value="Chromosome 18"/>
</dbReference>
<sequence length="152" mass="17553">MVKLLIIKCVRLYTLLAPMVLYQGRVTLDTLSPQSRQGSFSCGSKVVSRDAVGSSTYPFFDFNIWRILALNEAGGWKDRTTLEDMNLVVRANAYVDSLYIIYDKFEYLIRMKLTSTECCYCQTISHNKHDKSQHFLFSHLTLNIYTTLFLVL</sequence>
<keyword evidence="8" id="KW-0732">Signal</keyword>
<protein>
    <recommendedName>
        <fullName evidence="12">Malectin-like domain-containing protein</fullName>
    </recommendedName>
</protein>
<gene>
    <name evidence="9" type="ORF">GLYMA_18G114000</name>
</gene>
<evidence type="ECO:0000256" key="1">
    <source>
        <dbReference type="ARBA" id="ARBA00004394"/>
    </source>
</evidence>
<evidence type="ECO:0000256" key="7">
    <source>
        <dbReference type="ARBA" id="ARBA00023136"/>
    </source>
</evidence>
<evidence type="ECO:0008006" key="12">
    <source>
        <dbReference type="Google" id="ProtNLM"/>
    </source>
</evidence>
<evidence type="ECO:0000313" key="9">
    <source>
        <dbReference type="EMBL" id="KRG99010.1"/>
    </source>
</evidence>
<dbReference type="GO" id="GO:0000139">
    <property type="term" value="C:Golgi membrane"/>
    <property type="evidence" value="ECO:0007669"/>
    <property type="project" value="UniProtKB-SubCell"/>
</dbReference>
<dbReference type="GO" id="GO:0016757">
    <property type="term" value="F:glycosyltransferase activity"/>
    <property type="evidence" value="ECO:0007669"/>
    <property type="project" value="UniProtKB-KW"/>
</dbReference>
<keyword evidence="5" id="KW-1133">Transmembrane helix</keyword>
<feature type="chain" id="PRO_5014520943" description="Malectin-like domain-containing protein" evidence="8">
    <location>
        <begin position="17"/>
        <end position="152"/>
    </location>
</feature>
<comment type="subcellular location">
    <subcellularLocation>
        <location evidence="1">Golgi apparatus membrane</location>
    </subcellularLocation>
</comment>
<feature type="signal peptide" evidence="8">
    <location>
        <begin position="1"/>
        <end position="16"/>
    </location>
</feature>
<accession>A0A0R0F7C1</accession>
<reference evidence="9 10" key="1">
    <citation type="journal article" date="2010" name="Nature">
        <title>Genome sequence of the palaeopolyploid soybean.</title>
        <authorList>
            <person name="Schmutz J."/>
            <person name="Cannon S.B."/>
            <person name="Schlueter J."/>
            <person name="Ma J."/>
            <person name="Mitros T."/>
            <person name="Nelson W."/>
            <person name="Hyten D.L."/>
            <person name="Song Q."/>
            <person name="Thelen J.J."/>
            <person name="Cheng J."/>
            <person name="Xu D."/>
            <person name="Hellsten U."/>
            <person name="May G.D."/>
            <person name="Yu Y."/>
            <person name="Sakurai T."/>
            <person name="Umezawa T."/>
            <person name="Bhattacharyya M.K."/>
            <person name="Sandhu D."/>
            <person name="Valliyodan B."/>
            <person name="Lindquist E."/>
            <person name="Peto M."/>
            <person name="Grant D."/>
            <person name="Shu S."/>
            <person name="Goodstein D."/>
            <person name="Barry K."/>
            <person name="Futrell-Griggs M."/>
            <person name="Abernathy B."/>
            <person name="Du J."/>
            <person name="Tian Z."/>
            <person name="Zhu L."/>
            <person name="Gill N."/>
            <person name="Joshi T."/>
            <person name="Libault M."/>
            <person name="Sethuraman A."/>
            <person name="Zhang X.-C."/>
            <person name="Shinozaki K."/>
            <person name="Nguyen H.T."/>
            <person name="Wing R.A."/>
            <person name="Cregan P."/>
            <person name="Specht J."/>
            <person name="Grimwood J."/>
            <person name="Rokhsar D."/>
            <person name="Stacey G."/>
            <person name="Shoemaker R.C."/>
            <person name="Jackson S.A."/>
        </authorList>
    </citation>
    <scope>NUCLEOTIDE SEQUENCE</scope>
    <source>
        <strain evidence="10">cv. Williams 82</strain>
        <tissue evidence="9">Callus</tissue>
    </source>
</reference>
<dbReference type="STRING" id="3847.A0A0R0F7C1"/>
<evidence type="ECO:0000256" key="2">
    <source>
        <dbReference type="ARBA" id="ARBA00022676"/>
    </source>
</evidence>
<keyword evidence="3" id="KW-0808">Transferase</keyword>
<dbReference type="PANTHER" id="PTHR32044">
    <property type="entry name" value="GLUCOMANNAN 4-BETA-MANNOSYLTRANSFERASE 9"/>
    <property type="match status" value="1"/>
</dbReference>
<dbReference type="AlphaFoldDB" id="A0A0R0F7C1"/>
<evidence type="ECO:0000313" key="11">
    <source>
        <dbReference type="Proteomes" id="UP000008827"/>
    </source>
</evidence>
<evidence type="ECO:0000256" key="6">
    <source>
        <dbReference type="ARBA" id="ARBA00023034"/>
    </source>
</evidence>
<keyword evidence="4" id="KW-0812">Transmembrane</keyword>
<evidence type="ECO:0000256" key="5">
    <source>
        <dbReference type="ARBA" id="ARBA00022989"/>
    </source>
</evidence>
<dbReference type="EnsemblPlants" id="KRG99010">
    <property type="protein sequence ID" value="KRG99010"/>
    <property type="gene ID" value="GLYMA_18G114000"/>
</dbReference>
<dbReference type="EMBL" id="CM000851">
    <property type="protein sequence ID" value="KRG99010.1"/>
    <property type="molecule type" value="Genomic_DNA"/>
</dbReference>
<organism evidence="9">
    <name type="scientific">Glycine max</name>
    <name type="common">Soybean</name>
    <name type="synonym">Glycine hispida</name>
    <dbReference type="NCBI Taxonomy" id="3847"/>
    <lineage>
        <taxon>Eukaryota</taxon>
        <taxon>Viridiplantae</taxon>
        <taxon>Streptophyta</taxon>
        <taxon>Embryophyta</taxon>
        <taxon>Tracheophyta</taxon>
        <taxon>Spermatophyta</taxon>
        <taxon>Magnoliopsida</taxon>
        <taxon>eudicotyledons</taxon>
        <taxon>Gunneridae</taxon>
        <taxon>Pentapetalae</taxon>
        <taxon>rosids</taxon>
        <taxon>fabids</taxon>
        <taxon>Fabales</taxon>
        <taxon>Fabaceae</taxon>
        <taxon>Papilionoideae</taxon>
        <taxon>50 kb inversion clade</taxon>
        <taxon>NPAAA clade</taxon>
        <taxon>indigoferoid/millettioid clade</taxon>
        <taxon>Phaseoleae</taxon>
        <taxon>Glycine</taxon>
        <taxon>Glycine subgen. Soja</taxon>
    </lineage>
</organism>
<name>A0A0R0F7C1_SOYBN</name>
<evidence type="ECO:0000256" key="4">
    <source>
        <dbReference type="ARBA" id="ARBA00022692"/>
    </source>
</evidence>
<keyword evidence="2" id="KW-0328">Glycosyltransferase</keyword>